<evidence type="ECO:0000313" key="2">
    <source>
        <dbReference type="WBParaSite" id="ES5_v2.g16276.t1"/>
    </source>
</evidence>
<protein>
    <submittedName>
        <fullName evidence="2">Putative zinc-finger domain-containing protein</fullName>
    </submittedName>
</protein>
<dbReference type="Proteomes" id="UP000887579">
    <property type="component" value="Unplaced"/>
</dbReference>
<organism evidence="1 2">
    <name type="scientific">Panagrolaimus sp. ES5</name>
    <dbReference type="NCBI Taxonomy" id="591445"/>
    <lineage>
        <taxon>Eukaryota</taxon>
        <taxon>Metazoa</taxon>
        <taxon>Ecdysozoa</taxon>
        <taxon>Nematoda</taxon>
        <taxon>Chromadorea</taxon>
        <taxon>Rhabditida</taxon>
        <taxon>Tylenchina</taxon>
        <taxon>Panagrolaimomorpha</taxon>
        <taxon>Panagrolaimoidea</taxon>
        <taxon>Panagrolaimidae</taxon>
        <taxon>Panagrolaimus</taxon>
    </lineage>
</organism>
<reference evidence="2" key="1">
    <citation type="submission" date="2022-11" db="UniProtKB">
        <authorList>
            <consortium name="WormBaseParasite"/>
        </authorList>
    </citation>
    <scope>IDENTIFICATION</scope>
</reference>
<accession>A0AC34FGG8</accession>
<sequence>MSDREEGELDSGEEERRSSPATLSKAAKTSDRSDVSSNVSSGKKDRATVVEDMHSGRMREDERREPTDNYRKPRRPSKSHANAFNQISNSKQKFVSRRVNESRFNSSPPPPSSNRNIFDAPPLNQMFTTTNSNEFSPPKPSDSWRQDPVPLNIFSTISPRRPLLPNPFASQISPQFSSNRPAFFNVSHIRGNSYAPPPYRPTIPTAFGFSHPLPEAQYFIPRQNAGLDARLSVDMEISPVNSPLMTENCVLIVDEPLEESDDSQPPTSAAPESLRVPCNTCTLNTVNPPIPYVREPGLYHIPIDATPSTQTERRPTVVQAEVQRSTINGTEKQLSLENPQQKLQKRFSKDFLQHMQSVLLDNLLDGSSSSSSSSEFEEETKEIDNLRRKLVHHNKEMHDELDKRERLVKDMETCQLMINHHYERMNDIMRSISDASRQNIRHARKSLSRTRSEGRKRRKKLCENFESRVSAILDELSAMNNEIKTPPQEIITPERPDETSGLAEILGNLMEDSGVEFIHTTEDSPMDNIETPRSKGKRTVVDKEFEDEYLRMMLKARYGIKPLPHVVVAEPVHPPAKKPPKKKNSDASDNVNLEMEEALRRKLLEQMKKKEQLFPSLHDRSNDVTNEKASNNSTEKSVVGEVMVEIENPVLQTLKPINATVPLLKPVDIVTVFAVEPVDVPTVPSSEKNDVVPSKKVADIATVHALKSLVDIVPVVSESVEEKPKIVPTMKDIIELKRELKIALSKRRKSVNKRDPKVAASSEKVSLAKQNSVAANSSKSSTSVKFTTPTLKPAEKENVGNIGVNPLKRPAPPLENIHPSKKARSLPEEKSKCLDEFERRSQELLFDSPRIAVRNFILSSEYPVKESIERLRHKHDADAELCYFEIFGVCLDDECPYQHQRDFTLNDEQILEEILGYIPERSSRPESIQQQARKLLESNSLEEIIVGLRKETSHLDLIKLAIESSV</sequence>
<dbReference type="WBParaSite" id="ES5_v2.g16276.t1">
    <property type="protein sequence ID" value="ES5_v2.g16276.t1"/>
    <property type="gene ID" value="ES5_v2.g16276"/>
</dbReference>
<evidence type="ECO:0000313" key="1">
    <source>
        <dbReference type="Proteomes" id="UP000887579"/>
    </source>
</evidence>
<name>A0AC34FGG8_9BILA</name>
<proteinExistence type="predicted"/>